<dbReference type="InterPro" id="IPR024294">
    <property type="entry name" value="DUF3810"/>
</dbReference>
<evidence type="ECO:0008006" key="6">
    <source>
        <dbReference type="Google" id="ProtNLM"/>
    </source>
</evidence>
<accession>X5E2M2</accession>
<reference evidence="3 5" key="2">
    <citation type="submission" date="2016-10" db="EMBL/GenBank/DDBJ databases">
        <authorList>
            <person name="de Groot N.N."/>
        </authorList>
    </citation>
    <scope>NUCLEOTIDE SEQUENCE [LARGE SCALE GENOMIC DNA]</scope>
    <source>
        <strain evidence="3 5">DSM 25947</strain>
    </source>
</reference>
<keyword evidence="1" id="KW-1133">Transmembrane helix</keyword>
<reference evidence="2 4" key="1">
    <citation type="submission" date="2014-03" db="EMBL/GenBank/DDBJ databases">
        <title>Complete genome sequence of a deeply braunched marine Bacteroidia bacterium Draconibacterium orientale type strain FH5T.</title>
        <authorList>
            <person name="Li X."/>
            <person name="Wang X."/>
            <person name="Xie Z."/>
            <person name="Du Z."/>
            <person name="Chen G."/>
        </authorList>
    </citation>
    <scope>NUCLEOTIDE SEQUENCE [LARGE SCALE GENOMIC DNA]</scope>
    <source>
        <strain evidence="2 4">FH5</strain>
    </source>
</reference>
<keyword evidence="4" id="KW-1185">Reference proteome</keyword>
<protein>
    <recommendedName>
        <fullName evidence="6">DUF3810 domain-containing protein</fullName>
    </recommendedName>
</protein>
<name>X5E2M2_9BACT</name>
<evidence type="ECO:0000313" key="3">
    <source>
        <dbReference type="EMBL" id="SET26574.1"/>
    </source>
</evidence>
<feature type="transmembrane region" description="Helical" evidence="1">
    <location>
        <begin position="16"/>
        <end position="36"/>
    </location>
</feature>
<keyword evidence="1" id="KW-0812">Transmembrane</keyword>
<keyword evidence="1" id="KW-0472">Membrane</keyword>
<dbReference type="EMBL" id="CP007451">
    <property type="protein sequence ID" value="AHW61710.1"/>
    <property type="molecule type" value="Genomic_DNA"/>
</dbReference>
<evidence type="ECO:0000313" key="5">
    <source>
        <dbReference type="Proteomes" id="UP000181981"/>
    </source>
</evidence>
<proteinExistence type="predicted"/>
<evidence type="ECO:0000256" key="1">
    <source>
        <dbReference type="SAM" id="Phobius"/>
    </source>
</evidence>
<sequence>MYIYPKKLRINRKYKWLLLPCLAGIIFALTLLLRQFPNLVETWYAQRLYPFIASLLSTLSFIFPFSLADIFYAALFLLPLILLVLVFTKRIKWKAAGKFLLNVLATVYILFYVLWGFNYFRLPLPDRLGINDREPDTEEFVQFIHRYTSELNRLHCDFDSIDKTETDRLIEESYQQLAPVLQFEYPMGKRPDKKITFSSFYAKSGITGYFGPFFNEVHVNKMILPIEYPFVLAHEKAHQLGVTSEAEANFYAWLVCTHSSSQQIRYSAKLFISFHFFRQARGLEEYKQLVAEISPEVQADINRISEHWNQLRNATMDKTASKLNDAYLKHNNIKSGIKDYTGVVDHVMNFTLDSAFQQRHGLAPH</sequence>
<feature type="transmembrane region" description="Helical" evidence="1">
    <location>
        <begin position="99"/>
        <end position="120"/>
    </location>
</feature>
<organism evidence="3 5">
    <name type="scientific">Draconibacterium orientale</name>
    <dbReference type="NCBI Taxonomy" id="1168034"/>
    <lineage>
        <taxon>Bacteria</taxon>
        <taxon>Pseudomonadati</taxon>
        <taxon>Bacteroidota</taxon>
        <taxon>Bacteroidia</taxon>
        <taxon>Marinilabiliales</taxon>
        <taxon>Prolixibacteraceae</taxon>
        <taxon>Draconibacterium</taxon>
    </lineage>
</organism>
<dbReference type="EMBL" id="FOHT01000009">
    <property type="protein sequence ID" value="SET26574.1"/>
    <property type="molecule type" value="Genomic_DNA"/>
</dbReference>
<gene>
    <name evidence="2" type="ORF">FH5T_06885</name>
    <name evidence="3" type="ORF">SAMN05444285_10925</name>
</gene>
<dbReference type="KEGG" id="dori:FH5T_06885"/>
<dbReference type="eggNOG" id="ENOG502Z7T3">
    <property type="taxonomic scope" value="Bacteria"/>
</dbReference>
<dbReference type="HOGENOM" id="CLU_052630_0_0_10"/>
<dbReference type="STRING" id="1168034.FH5T_06885"/>
<dbReference type="Pfam" id="PF12725">
    <property type="entry name" value="DUF3810"/>
    <property type="match status" value="1"/>
</dbReference>
<evidence type="ECO:0000313" key="4">
    <source>
        <dbReference type="Proteomes" id="UP000023772"/>
    </source>
</evidence>
<dbReference type="Proteomes" id="UP000181981">
    <property type="component" value="Unassembled WGS sequence"/>
</dbReference>
<dbReference type="Proteomes" id="UP000023772">
    <property type="component" value="Chromosome"/>
</dbReference>
<feature type="transmembrane region" description="Helical" evidence="1">
    <location>
        <begin position="70"/>
        <end position="87"/>
    </location>
</feature>
<dbReference type="AlphaFoldDB" id="X5E2M2"/>
<evidence type="ECO:0000313" key="2">
    <source>
        <dbReference type="EMBL" id="AHW61710.1"/>
    </source>
</evidence>